<reference evidence="4 5" key="1">
    <citation type="submission" date="2024-09" db="EMBL/GenBank/DDBJ databases">
        <authorList>
            <person name="Sun Q."/>
            <person name="Mori K."/>
        </authorList>
    </citation>
    <scope>NUCLEOTIDE SEQUENCE [LARGE SCALE GENOMIC DNA]</scope>
    <source>
        <strain evidence="4 5">CCM 4839</strain>
    </source>
</reference>
<keyword evidence="2 3" id="KW-0040">ANK repeat</keyword>
<dbReference type="InterPro" id="IPR002110">
    <property type="entry name" value="Ankyrin_rpt"/>
</dbReference>
<dbReference type="Gene3D" id="1.25.40.20">
    <property type="entry name" value="Ankyrin repeat-containing domain"/>
    <property type="match status" value="3"/>
</dbReference>
<dbReference type="PANTHER" id="PTHR24123">
    <property type="entry name" value="ANKYRIN REPEAT-CONTAINING"/>
    <property type="match status" value="1"/>
</dbReference>
<dbReference type="PROSITE" id="PS50088">
    <property type="entry name" value="ANK_REPEAT"/>
    <property type="match status" value="2"/>
</dbReference>
<dbReference type="Pfam" id="PF13606">
    <property type="entry name" value="Ank_3"/>
    <property type="match status" value="1"/>
</dbReference>
<dbReference type="PROSITE" id="PS50297">
    <property type="entry name" value="ANK_REP_REGION"/>
    <property type="match status" value="2"/>
</dbReference>
<dbReference type="SUPFAM" id="SSF48403">
    <property type="entry name" value="Ankyrin repeat"/>
    <property type="match status" value="1"/>
</dbReference>
<dbReference type="Pfam" id="PF12796">
    <property type="entry name" value="Ank_2"/>
    <property type="match status" value="2"/>
</dbReference>
<protein>
    <submittedName>
        <fullName evidence="4">Ankyrin repeat domain-containing protein</fullName>
    </submittedName>
</protein>
<keyword evidence="5" id="KW-1185">Reference proteome</keyword>
<organism evidence="4 5">
    <name type="scientific">Paenibacillus mendelii</name>
    <dbReference type="NCBI Taxonomy" id="206163"/>
    <lineage>
        <taxon>Bacteria</taxon>
        <taxon>Bacillati</taxon>
        <taxon>Bacillota</taxon>
        <taxon>Bacilli</taxon>
        <taxon>Bacillales</taxon>
        <taxon>Paenibacillaceae</taxon>
        <taxon>Paenibacillus</taxon>
    </lineage>
</organism>
<dbReference type="EMBL" id="JBHLVF010000003">
    <property type="protein sequence ID" value="MFC0389830.1"/>
    <property type="molecule type" value="Genomic_DNA"/>
</dbReference>
<dbReference type="RefSeq" id="WP_204821780.1">
    <property type="nucleotide sequence ID" value="NZ_JANHOF010000015.1"/>
</dbReference>
<comment type="caution">
    <text evidence="4">The sequence shown here is derived from an EMBL/GenBank/DDBJ whole genome shotgun (WGS) entry which is preliminary data.</text>
</comment>
<gene>
    <name evidence="4" type="ORF">ACFFJ8_00420</name>
</gene>
<keyword evidence="1" id="KW-0677">Repeat</keyword>
<feature type="repeat" description="ANK" evidence="3">
    <location>
        <begin position="56"/>
        <end position="88"/>
    </location>
</feature>
<accession>A0ABV6J4J3</accession>
<evidence type="ECO:0000256" key="3">
    <source>
        <dbReference type="PROSITE-ProRule" id="PRU00023"/>
    </source>
</evidence>
<name>A0ABV6J4J3_9BACL</name>
<evidence type="ECO:0000256" key="1">
    <source>
        <dbReference type="ARBA" id="ARBA00022737"/>
    </source>
</evidence>
<dbReference type="InterPro" id="IPR051165">
    <property type="entry name" value="Multifunctional_ANK_Repeat"/>
</dbReference>
<proteinExistence type="predicted"/>
<dbReference type="Proteomes" id="UP001589818">
    <property type="component" value="Unassembled WGS sequence"/>
</dbReference>
<dbReference type="SMART" id="SM00248">
    <property type="entry name" value="ANK"/>
    <property type="match status" value="5"/>
</dbReference>
<dbReference type="PANTHER" id="PTHR24123:SF141">
    <property type="entry name" value="ANKYRIN 2, ISOFORM U"/>
    <property type="match status" value="1"/>
</dbReference>
<sequence length="436" mass="48205">MDDKNRNFLASMKEQDKEVVEQVTQAINNDNVETVERLLQTHAWLVSLIDVPCFSFDSPAIVTAASKGNREMVDVLLEYGADINAKSQWWAGGFGVLHHEHYDLSRYLIDRGAHVDPHAAAALGMMEMLTKMVEEDPSIVNHRGPDGQVPLHFAKEHKIIDFLLVHGADIDMCDIDHGGTPAQWAVDDPEKCRYLVERGAETDIFMACMLDDLEMVNRILERDPNVLNAQVGKGNFTSGDSEGGHIYEYKIGIYTRPLFLAHRLNRHEVIEMMLRYSSTEQKFLLACLQADKANLHSILSEHPNMVTSLQPMDESLIVDAAGDNRFDAVRTMLEVGFNVDARRSPQSFTALHTSASRGNHEIVKLLLATGASVHALNEFGGTPLSSCIWGSLHIQDPSGDYAAVTESLIEAGVKLPDQAAGSDIVKKILIEHGVTG</sequence>
<evidence type="ECO:0000313" key="4">
    <source>
        <dbReference type="EMBL" id="MFC0389830.1"/>
    </source>
</evidence>
<dbReference type="InterPro" id="IPR036770">
    <property type="entry name" value="Ankyrin_rpt-contain_sf"/>
</dbReference>
<evidence type="ECO:0000256" key="2">
    <source>
        <dbReference type="ARBA" id="ARBA00023043"/>
    </source>
</evidence>
<evidence type="ECO:0000313" key="5">
    <source>
        <dbReference type="Proteomes" id="UP001589818"/>
    </source>
</evidence>
<feature type="repeat" description="ANK" evidence="3">
    <location>
        <begin position="346"/>
        <end position="378"/>
    </location>
</feature>